<name>A0AAE7RWY2_9CAUD</name>
<reference evidence="1 2" key="1">
    <citation type="submission" date="2021-04" db="EMBL/GenBank/DDBJ databases">
        <authorList>
            <person name="Shkoporov A.N."/>
            <person name="Stockdale S.R."/>
            <person name="Guerin E."/>
            <person name="Ross R.P."/>
            <person name="Hill C."/>
        </authorList>
    </citation>
    <scope>NUCLEOTIDE SEQUENCE [LARGE SCALE GENOMIC DNA]</scope>
    <source>
        <strain evidence="2">cr17_1</strain>
    </source>
</reference>
<dbReference type="Proteomes" id="UP000827442">
    <property type="component" value="Segment"/>
</dbReference>
<sequence>MVDNLDAKDYPFLKFIEEDKSKYKTATEAGYVDPDNLFLIGDSGGFLMNIDLKYKFVNTELFCEVGNYYRRYKRYCEYKVDSIPHRQFRKREEYRRTKGFSAPCLLCPDGTIKEVRITGSHYNFLNYTRMEQLDESTIKRGNTNTAKKVYDFPKFIDSQFWVFHCMEFAENNGFHLIIDKTRRGGFSYMMAADSANRVNAQSRKVVIHVAIDNKYLIQTGGLTDFSVNDLKFYEEKTPFVRGIYSPVKQDFRLGYKLPSGIEADDSWKSSLISVSALNNPDCAIGKDAVCIKAEELSTMGNFDEFMNVTEPAMRTGAYTTGILMAWGTATSGNMQVFEENFYNPRAYNFMSFENVWDRDSRNEICGFFKPYCWGLQGEISGIYGVDKDGNSNLSIGLAIAKKERIKKKNDSKTYAEYINYLGQYANYPAESFSSAAENIFTSEELTAWEERLRTDKDFDFYIDGMLELDDTGRIQFKSNERLSKEGKKVYDYIIGVPRRANEDPHGCIRRWFPPEYDENYTEYGLRKEIPVGRYSISYDPVGIDKDKKEITNKHSHNSIKVWMNPCIKNGFKQKLVASYYGRPDSLEEADRICYYLAVYYNCIGTTCVEVNRGETVKNFRDWRATKYLAKEPLFVWDNTIKGKISTTYGYNIGGGNQRKLDALRLLKEFLYDEIGKDENGNPIRNFHRIYDYQTILELKKWSALGNFDRVSEMIIRGIEYKAMDIAAKDEMAHRKKITTETDDDNKSFFHREWY</sequence>
<gene>
    <name evidence="1" type="primary">gp_25625</name>
</gene>
<evidence type="ECO:0000313" key="1">
    <source>
        <dbReference type="EMBL" id="QWM90362.1"/>
    </source>
</evidence>
<evidence type="ECO:0000313" key="2">
    <source>
        <dbReference type="Proteomes" id="UP000827442"/>
    </source>
</evidence>
<dbReference type="RefSeq" id="YP_010359934.1">
    <property type="nucleotide sequence ID" value="NC_062778.1"/>
</dbReference>
<proteinExistence type="predicted"/>
<accession>A0AAE7RWY2</accession>
<protein>
    <submittedName>
        <fullName evidence="1">Terminase</fullName>
    </submittedName>
</protein>
<dbReference type="KEGG" id="vg:75691620"/>
<organism evidence="1 2">
    <name type="scientific">uncultured phage cr17_1</name>
    <dbReference type="NCBI Taxonomy" id="2986404"/>
    <lineage>
        <taxon>Viruses</taxon>
        <taxon>Duplodnaviria</taxon>
        <taxon>Heunggongvirae</taxon>
        <taxon>Uroviricota</taxon>
        <taxon>Caudoviricetes</taxon>
        <taxon>Crassvirales</taxon>
        <taxon>Intestiviridae</taxon>
        <taxon>Crudevirinae</taxon>
        <taxon>Endlipuvirus</taxon>
        <taxon>Endlipuvirus intestinihominis</taxon>
    </lineage>
</organism>
<dbReference type="EMBL" id="MZ130488">
    <property type="protein sequence ID" value="QWM90362.1"/>
    <property type="molecule type" value="Genomic_DNA"/>
</dbReference>
<keyword evidence="2" id="KW-1185">Reference proteome</keyword>
<dbReference type="GeneID" id="75691620"/>